<reference evidence="6" key="2">
    <citation type="submission" date="2025-09" db="UniProtKB">
        <authorList>
            <consortium name="Ensembl"/>
        </authorList>
    </citation>
    <scope>IDENTIFICATION</scope>
</reference>
<dbReference type="SMART" id="SM00413">
    <property type="entry name" value="ETS"/>
    <property type="match status" value="1"/>
</dbReference>
<reference evidence="6" key="1">
    <citation type="submission" date="2025-08" db="UniProtKB">
        <authorList>
            <consortium name="Ensembl"/>
        </authorList>
    </citation>
    <scope>IDENTIFICATION</scope>
</reference>
<dbReference type="InterPro" id="IPR046328">
    <property type="entry name" value="ETS_fam"/>
</dbReference>
<name>A0A8D0BRU3_SALMN</name>
<comment type="subcellular location">
    <subcellularLocation>
        <location evidence="3">Nucleus</location>
    </subcellularLocation>
</comment>
<organism evidence="6 7">
    <name type="scientific">Salvator merianae</name>
    <name type="common">Argentine black and white tegu</name>
    <name type="synonym">Tupinambis merianae</name>
    <dbReference type="NCBI Taxonomy" id="96440"/>
    <lineage>
        <taxon>Eukaryota</taxon>
        <taxon>Metazoa</taxon>
        <taxon>Chordata</taxon>
        <taxon>Craniata</taxon>
        <taxon>Vertebrata</taxon>
        <taxon>Euteleostomi</taxon>
        <taxon>Lepidosauria</taxon>
        <taxon>Squamata</taxon>
        <taxon>Bifurcata</taxon>
        <taxon>Unidentata</taxon>
        <taxon>Episquamata</taxon>
        <taxon>Laterata</taxon>
        <taxon>Teiioidea</taxon>
        <taxon>Teiidae</taxon>
        <taxon>Salvator</taxon>
    </lineage>
</organism>
<dbReference type="InterPro" id="IPR036388">
    <property type="entry name" value="WH-like_DNA-bd_sf"/>
</dbReference>
<dbReference type="InterPro" id="IPR036390">
    <property type="entry name" value="WH_DNA-bd_sf"/>
</dbReference>
<dbReference type="Ensembl" id="ENSSMRT00000017459.1">
    <property type="protein sequence ID" value="ENSSMRP00000014982.1"/>
    <property type="gene ID" value="ENSSMRG00000011665.1"/>
</dbReference>
<dbReference type="PROSITE" id="PS00346">
    <property type="entry name" value="ETS_DOMAIN_2"/>
    <property type="match status" value="1"/>
</dbReference>
<evidence type="ECO:0000256" key="2">
    <source>
        <dbReference type="ARBA" id="ARBA00023125"/>
    </source>
</evidence>
<comment type="similarity">
    <text evidence="1 3">Belongs to the ETS family.</text>
</comment>
<evidence type="ECO:0000256" key="3">
    <source>
        <dbReference type="RuleBase" id="RU004019"/>
    </source>
</evidence>
<dbReference type="PRINTS" id="PR00454">
    <property type="entry name" value="ETSDOMAIN"/>
</dbReference>
<evidence type="ECO:0000256" key="4">
    <source>
        <dbReference type="SAM" id="MobiDB-lite"/>
    </source>
</evidence>
<dbReference type="SUPFAM" id="SSF46785">
    <property type="entry name" value="Winged helix' DNA-binding domain"/>
    <property type="match status" value="1"/>
</dbReference>
<accession>A0A8D0BRU3</accession>
<evidence type="ECO:0000313" key="7">
    <source>
        <dbReference type="Proteomes" id="UP000694421"/>
    </source>
</evidence>
<dbReference type="AlphaFoldDB" id="A0A8D0BRU3"/>
<feature type="region of interest" description="Disordered" evidence="4">
    <location>
        <begin position="17"/>
        <end position="46"/>
    </location>
</feature>
<evidence type="ECO:0000313" key="6">
    <source>
        <dbReference type="Ensembl" id="ENSSMRP00000014982.1"/>
    </source>
</evidence>
<dbReference type="GeneTree" id="ENSGT00940000166428"/>
<proteinExistence type="inferred from homology"/>
<keyword evidence="7" id="KW-1185">Reference proteome</keyword>
<keyword evidence="2 3" id="KW-0238">DNA-binding</keyword>
<dbReference type="Gene3D" id="1.10.10.10">
    <property type="entry name" value="Winged helix-like DNA-binding domain superfamily/Winged helix DNA-binding domain"/>
    <property type="match status" value="1"/>
</dbReference>
<sequence>MAAQRIWKVCVVGINKGRGGRGGNTRGRNLSEGEASSRTSRSKEPDWAIRRDVRADILLPIVSRSEEKGRRTPKETLPVALGRTTPSHRAVKRQCKKRMSLVTVRHAGWDRRCLEPIACRRPRSDWCHSGRSLQVTGMDPWWQGWMEPSLQVVPSRAEAELPGSMEDYRGIFQGEDFTAIDSWLLTEMETDQQMPDWAGRSYLAELEGFEKDIHHTSGLKGIPEYSNTAVELTQISPCLDYREAFNRTSRTLLQQETLSRNLEGGHHFDPALEPLPVPLNHNSAEEHQILPQPLPGGHQELEQDFRRTGGPHHQRPGLGVFNQSSASDCDSCQCKPLSRSQRKKELQSWTDARLANLTRSGPIQLWRFLLELLQDGSCQAFIRWTGNDWEFKLCDPHEVARRWGKRKNKPQMTYEKLSRGLRYYYHKNIIHKTSGQRYVYRFVCNIQGLLGKLSEKLQR</sequence>
<evidence type="ECO:0000256" key="1">
    <source>
        <dbReference type="ARBA" id="ARBA00005562"/>
    </source>
</evidence>
<dbReference type="PANTHER" id="PTHR11849:SF209">
    <property type="entry name" value="ETS TRANSLOCATION VARIANT 2"/>
    <property type="match status" value="1"/>
</dbReference>
<protein>
    <recommendedName>
        <fullName evidence="5">ETS domain-containing protein</fullName>
    </recommendedName>
</protein>
<feature type="region of interest" description="Disordered" evidence="4">
    <location>
        <begin position="294"/>
        <end position="327"/>
    </location>
</feature>
<dbReference type="GO" id="GO:0043565">
    <property type="term" value="F:sequence-specific DNA binding"/>
    <property type="evidence" value="ECO:0007669"/>
    <property type="project" value="InterPro"/>
</dbReference>
<evidence type="ECO:0000259" key="5">
    <source>
        <dbReference type="PROSITE" id="PS50061"/>
    </source>
</evidence>
<dbReference type="Pfam" id="PF00178">
    <property type="entry name" value="Ets"/>
    <property type="match status" value="1"/>
</dbReference>
<dbReference type="GO" id="GO:0005634">
    <property type="term" value="C:nucleus"/>
    <property type="evidence" value="ECO:0007669"/>
    <property type="project" value="UniProtKB-SubCell"/>
</dbReference>
<feature type="domain" description="ETS" evidence="5">
    <location>
        <begin position="363"/>
        <end position="443"/>
    </location>
</feature>
<keyword evidence="3" id="KW-0539">Nucleus</keyword>
<dbReference type="PANTHER" id="PTHR11849">
    <property type="entry name" value="ETS"/>
    <property type="match status" value="1"/>
</dbReference>
<dbReference type="InterPro" id="IPR000418">
    <property type="entry name" value="Ets_dom"/>
</dbReference>
<dbReference type="GO" id="GO:0000981">
    <property type="term" value="F:DNA-binding transcription factor activity, RNA polymerase II-specific"/>
    <property type="evidence" value="ECO:0007669"/>
    <property type="project" value="TreeGrafter"/>
</dbReference>
<dbReference type="Proteomes" id="UP000694421">
    <property type="component" value="Unplaced"/>
</dbReference>
<dbReference type="GO" id="GO:0030154">
    <property type="term" value="P:cell differentiation"/>
    <property type="evidence" value="ECO:0007669"/>
    <property type="project" value="TreeGrafter"/>
</dbReference>
<dbReference type="PROSITE" id="PS50061">
    <property type="entry name" value="ETS_DOMAIN_3"/>
    <property type="match status" value="1"/>
</dbReference>